<name>A0A2W5MXG1_9GAMM</name>
<accession>A0A2W5MXG1</accession>
<sequence length="151" mass="16058">MHMITRHLARRVADGVLGVLAASGHAAATRSVVPSVSSAVKIVETMTLPDGTAKNRTFFVAASALSFTPLAQAAFLTGGSGVQVPAMPDPPLDDVDPAVGTITYHQRDAGFERTTVYRRDRLDSAARWSAWQLLSDRLEWHPPGGVRAPAA</sequence>
<dbReference type="AlphaFoldDB" id="A0A2W5MXG1"/>
<evidence type="ECO:0000313" key="2">
    <source>
        <dbReference type="Proteomes" id="UP000249046"/>
    </source>
</evidence>
<proteinExistence type="predicted"/>
<protein>
    <submittedName>
        <fullName evidence="1">Uncharacterized protein</fullName>
    </submittedName>
</protein>
<dbReference type="EMBL" id="QFPO01000003">
    <property type="protein sequence ID" value="PZQ18410.1"/>
    <property type="molecule type" value="Genomic_DNA"/>
</dbReference>
<evidence type="ECO:0000313" key="1">
    <source>
        <dbReference type="EMBL" id="PZQ18410.1"/>
    </source>
</evidence>
<reference evidence="1 2" key="1">
    <citation type="submission" date="2017-08" db="EMBL/GenBank/DDBJ databases">
        <title>Infants hospitalized years apart are colonized by the same room-sourced microbial strains.</title>
        <authorList>
            <person name="Brooks B."/>
            <person name="Olm M.R."/>
            <person name="Firek B.A."/>
            <person name="Baker R."/>
            <person name="Thomas B.C."/>
            <person name="Morowitz M.J."/>
            <person name="Banfield J.F."/>
        </authorList>
    </citation>
    <scope>NUCLEOTIDE SEQUENCE [LARGE SCALE GENOMIC DNA]</scope>
    <source>
        <strain evidence="1">S2_005_003_R2_42</strain>
    </source>
</reference>
<comment type="caution">
    <text evidence="1">The sequence shown here is derived from an EMBL/GenBank/DDBJ whole genome shotgun (WGS) entry which is preliminary data.</text>
</comment>
<dbReference type="Proteomes" id="UP000249046">
    <property type="component" value="Unassembled WGS sequence"/>
</dbReference>
<organism evidence="1 2">
    <name type="scientific">Rhodanobacter denitrificans</name>
    <dbReference type="NCBI Taxonomy" id="666685"/>
    <lineage>
        <taxon>Bacteria</taxon>
        <taxon>Pseudomonadati</taxon>
        <taxon>Pseudomonadota</taxon>
        <taxon>Gammaproteobacteria</taxon>
        <taxon>Lysobacterales</taxon>
        <taxon>Rhodanobacteraceae</taxon>
        <taxon>Rhodanobacter</taxon>
    </lineage>
</organism>
<gene>
    <name evidence="1" type="ORF">DI564_03645</name>
</gene>